<evidence type="ECO:0000313" key="4">
    <source>
        <dbReference type="WBParaSite" id="ACRNAN_scaffold599.g13623.t1"/>
    </source>
</evidence>
<dbReference type="AlphaFoldDB" id="A0A914E7S1"/>
<evidence type="ECO:0000313" key="3">
    <source>
        <dbReference type="Proteomes" id="UP000887540"/>
    </source>
</evidence>
<evidence type="ECO:0000256" key="1">
    <source>
        <dbReference type="SAM" id="SignalP"/>
    </source>
</evidence>
<feature type="domain" description="C-type lectin" evidence="2">
    <location>
        <begin position="28"/>
        <end position="138"/>
    </location>
</feature>
<dbReference type="InterPro" id="IPR016186">
    <property type="entry name" value="C-type_lectin-like/link_sf"/>
</dbReference>
<dbReference type="Gene3D" id="3.10.100.10">
    <property type="entry name" value="Mannose-Binding Protein A, subunit A"/>
    <property type="match status" value="1"/>
</dbReference>
<keyword evidence="3" id="KW-1185">Reference proteome</keyword>
<accession>A0A914E7S1</accession>
<protein>
    <submittedName>
        <fullName evidence="4">C-type lectin domain-containing protein</fullName>
    </submittedName>
</protein>
<evidence type="ECO:0000259" key="2">
    <source>
        <dbReference type="PROSITE" id="PS50041"/>
    </source>
</evidence>
<proteinExistence type="predicted"/>
<dbReference type="InterPro" id="IPR050111">
    <property type="entry name" value="C-type_lectin/snaclec_domain"/>
</dbReference>
<dbReference type="Pfam" id="PF00059">
    <property type="entry name" value="Lectin_C"/>
    <property type="match status" value="1"/>
</dbReference>
<dbReference type="SMART" id="SM00034">
    <property type="entry name" value="CLECT"/>
    <property type="match status" value="1"/>
</dbReference>
<dbReference type="SUPFAM" id="SSF56436">
    <property type="entry name" value="C-type lectin-like"/>
    <property type="match status" value="1"/>
</dbReference>
<dbReference type="PROSITE" id="PS50041">
    <property type="entry name" value="C_TYPE_LECTIN_2"/>
    <property type="match status" value="1"/>
</dbReference>
<dbReference type="InterPro" id="IPR016187">
    <property type="entry name" value="CTDL_fold"/>
</dbReference>
<feature type="signal peptide" evidence="1">
    <location>
        <begin position="1"/>
        <end position="17"/>
    </location>
</feature>
<reference evidence="4" key="1">
    <citation type="submission" date="2022-11" db="UniProtKB">
        <authorList>
            <consortium name="WormBaseParasite"/>
        </authorList>
    </citation>
    <scope>IDENTIFICATION</scope>
</reference>
<sequence length="157" mass="17563">MSCILYLLPFLFFFVDACPNGTQVSSVNKSICYDVRESAKGHTWYAAEYQCQLYDNGHLASIPDAFTNNFITGYLHSTQSARHFWVGGTTTLSSNASWTWSDGADFKYNSWDFGGPGNGTGYCTLLVVPEGLWDSYSCFYSSSTVLFLCEFLNTDNF</sequence>
<keyword evidence="1" id="KW-0732">Signal</keyword>
<feature type="chain" id="PRO_5037839754" evidence="1">
    <location>
        <begin position="18"/>
        <end position="157"/>
    </location>
</feature>
<dbReference type="WBParaSite" id="ACRNAN_scaffold599.g13623.t1">
    <property type="protein sequence ID" value="ACRNAN_scaffold599.g13623.t1"/>
    <property type="gene ID" value="ACRNAN_scaffold599.g13623"/>
</dbReference>
<dbReference type="Proteomes" id="UP000887540">
    <property type="component" value="Unplaced"/>
</dbReference>
<dbReference type="InterPro" id="IPR001304">
    <property type="entry name" value="C-type_lectin-like"/>
</dbReference>
<organism evidence="3 4">
    <name type="scientific">Acrobeloides nanus</name>
    <dbReference type="NCBI Taxonomy" id="290746"/>
    <lineage>
        <taxon>Eukaryota</taxon>
        <taxon>Metazoa</taxon>
        <taxon>Ecdysozoa</taxon>
        <taxon>Nematoda</taxon>
        <taxon>Chromadorea</taxon>
        <taxon>Rhabditida</taxon>
        <taxon>Tylenchina</taxon>
        <taxon>Cephalobomorpha</taxon>
        <taxon>Cephaloboidea</taxon>
        <taxon>Cephalobidae</taxon>
        <taxon>Acrobeloides</taxon>
    </lineage>
</organism>
<dbReference type="PANTHER" id="PTHR22803">
    <property type="entry name" value="MANNOSE, PHOSPHOLIPASE, LECTIN RECEPTOR RELATED"/>
    <property type="match status" value="1"/>
</dbReference>
<name>A0A914E7S1_9BILA</name>